<dbReference type="GeneTree" id="ENSGT00940000153661"/>
<organism evidence="5 6">
    <name type="scientific">Canis lupus dingo</name>
    <name type="common">dingo</name>
    <dbReference type="NCBI Taxonomy" id="286419"/>
    <lineage>
        <taxon>Eukaryota</taxon>
        <taxon>Metazoa</taxon>
        <taxon>Chordata</taxon>
        <taxon>Craniata</taxon>
        <taxon>Vertebrata</taxon>
        <taxon>Euteleostomi</taxon>
        <taxon>Mammalia</taxon>
        <taxon>Eutheria</taxon>
        <taxon>Laurasiatheria</taxon>
        <taxon>Carnivora</taxon>
        <taxon>Caniformia</taxon>
        <taxon>Canidae</taxon>
        <taxon>Canis</taxon>
    </lineage>
</organism>
<keyword evidence="6" id="KW-1185">Reference proteome</keyword>
<dbReference type="Ensembl" id="ENSCAFT00020004572.1">
    <property type="protein sequence ID" value="ENSCAFP00020003946.1"/>
    <property type="gene ID" value="ENSCAFG00020003292.1"/>
</dbReference>
<evidence type="ECO:0000259" key="4">
    <source>
        <dbReference type="Pfam" id="PF14915"/>
    </source>
</evidence>
<evidence type="ECO:0000256" key="1">
    <source>
        <dbReference type="ARBA" id="ARBA00023054"/>
    </source>
</evidence>
<sequence length="524" mass="61184">MNSVEHLDDLTQSSEAPSEDCKLHYSDFKSSLLLIEQLGMDCTDSVSLLKIQDAILSYERLIELKKNDCEQLIRRIKKMGCKINGLQKELSETKEMKSQLEFTLKQEKEKRKSADMLYEKIREQLRNKEEQYSKEVEMKQQLELNLRTLDLELKSVKNNLNQVIEERNDIQRQLSQEQNARILQDGILNNHLCKRKEIEISHTKMNSEVFSLVILKYMCVCICMLEVENAKLKVTIKKQAGQIEQLQEDLLSPSSIDDLTAKLETESSRCLHLDAKNQVLQQELLSMKATERKCEKLEKNKKKLEQKVVNLRSHLEVNVVERSQVEKYKREIEERARLVIVEKLKEVNLFLQTQAASQENLEQLRESNNASIRGQLELRIKELESEISKIKNSQEDKAELEKYRQLYLEESKIRMSLTNKLSKTSERLADITTKYLVEKQQNRPFHSTLTMRPVLELPYVGNLTSSLLLDRNVTPRENVVIPTSSSRPSNNSIDTYLTKVSYIIFSFLEFQISNKIFVFTLVKF</sequence>
<accession>A0A8C0JP33</accession>
<reference evidence="5" key="2">
    <citation type="submission" date="2025-09" db="UniProtKB">
        <authorList>
            <consortium name="Ensembl"/>
        </authorList>
    </citation>
    <scope>IDENTIFICATION</scope>
</reference>
<keyword evidence="1 2" id="KW-0175">Coiled coil</keyword>
<evidence type="ECO:0000313" key="6">
    <source>
        <dbReference type="Proteomes" id="UP000694391"/>
    </source>
</evidence>
<dbReference type="Pfam" id="PF12001">
    <property type="entry name" value="DUF3496"/>
    <property type="match status" value="1"/>
</dbReference>
<dbReference type="InterPro" id="IPR039497">
    <property type="entry name" value="CC144C-like_CC_dom"/>
</dbReference>
<reference evidence="5" key="1">
    <citation type="submission" date="2025-08" db="UniProtKB">
        <authorList>
            <consortium name="Ensembl"/>
        </authorList>
    </citation>
    <scope>IDENTIFICATION</scope>
</reference>
<dbReference type="AlphaFoldDB" id="A0A8C0JP33"/>
<evidence type="ECO:0000256" key="2">
    <source>
        <dbReference type="SAM" id="Coils"/>
    </source>
</evidence>
<name>A0A8C0JP33_CANLU</name>
<dbReference type="PANTHER" id="PTHR22245:SF3">
    <property type="entry name" value="COILED-COIL DOMAIN-CONTAINING PROTEIN 144A-RELATED"/>
    <property type="match status" value="1"/>
</dbReference>
<feature type="coiled-coil region" evidence="2">
    <location>
        <begin position="373"/>
        <end position="410"/>
    </location>
</feature>
<evidence type="ECO:0008006" key="7">
    <source>
        <dbReference type="Google" id="ProtNLM"/>
    </source>
</evidence>
<protein>
    <recommendedName>
        <fullName evidence="7">Ankyrin repeat domain 26</fullName>
    </recommendedName>
</protein>
<dbReference type="Proteomes" id="UP000694391">
    <property type="component" value="Unplaced"/>
</dbReference>
<dbReference type="PANTHER" id="PTHR22245">
    <property type="entry name" value="COILED-COIL DOMAIN-CONTAINING PROTEIN 144A-RELATED"/>
    <property type="match status" value="1"/>
</dbReference>
<dbReference type="InterPro" id="IPR021885">
    <property type="entry name" value="DUF3496"/>
</dbReference>
<feature type="domain" description="CCDC144C-like coiled-coil" evidence="4">
    <location>
        <begin position="102"/>
        <end position="333"/>
    </location>
</feature>
<feature type="domain" description="DUF3496" evidence="3">
    <location>
        <begin position="374"/>
        <end position="478"/>
    </location>
</feature>
<evidence type="ECO:0000313" key="5">
    <source>
        <dbReference type="Ensembl" id="ENSCAFP00020003946.1"/>
    </source>
</evidence>
<dbReference type="InterPro" id="IPR040118">
    <property type="entry name" value="C144A/B/C"/>
</dbReference>
<feature type="coiled-coil region" evidence="2">
    <location>
        <begin position="69"/>
        <end position="180"/>
    </location>
</feature>
<evidence type="ECO:0000259" key="3">
    <source>
        <dbReference type="Pfam" id="PF12001"/>
    </source>
</evidence>
<feature type="coiled-coil region" evidence="2">
    <location>
        <begin position="280"/>
        <end position="314"/>
    </location>
</feature>
<dbReference type="Pfam" id="PF14915">
    <property type="entry name" value="CCDC144C"/>
    <property type="match status" value="1"/>
</dbReference>
<proteinExistence type="predicted"/>